<dbReference type="InterPro" id="IPR036716">
    <property type="entry name" value="Pest_crys_N_sf"/>
</dbReference>
<evidence type="ECO:0000313" key="2">
    <source>
        <dbReference type="EMBL" id="CAK9032340.1"/>
    </source>
</evidence>
<name>A0ABP0KZV5_9DINO</name>
<organism evidence="2 3">
    <name type="scientific">Durusdinium trenchii</name>
    <dbReference type="NCBI Taxonomy" id="1381693"/>
    <lineage>
        <taxon>Eukaryota</taxon>
        <taxon>Sar</taxon>
        <taxon>Alveolata</taxon>
        <taxon>Dinophyceae</taxon>
        <taxon>Suessiales</taxon>
        <taxon>Symbiodiniaceae</taxon>
        <taxon>Durusdinium</taxon>
    </lineage>
</organism>
<sequence>MENKRETIFELLRRACLKSAKEESLEVPSITEAGIEDVWLFLLKLRKTSPVRKRRVDECLNALIASERWTGVLHQSSRLLEVLMESDPEVQSKLSPESVTRARSTSQTETLDPPGIVEPEKVPMSTSVPGPQGGAMNPFGPAKAKASNPFARFEKMSPKAREGSMAFSAAFEEKDRTETKVMGEVEKTNGENDRLANGEPGSQTQTQFLNMAKGACSAAGQGAMTAAKKTMEFEQKHHLTQRAAQATMSSVEAVREANQKYGVTQKIGQGVSTAVTRTKEFEQEHQVSSRAMNAARASVAAARDVNQKYGVTEKIGQGASAAYSKATTVASGLKSGSLQTDVRNKCVEKLVSVLAAALRAEKCLAVSEEDTDTAWLQINKSSRLVSEKALSCDPEDLACEAKELACSLRYLMERDWPTRSYPIHPELDKIVFQLSTVCEGGNVSLALANVDHIREPSDAKPSASASSCSPADSCTTNVVEYQKQHPGAAYGMSAGRIAASTAISTINDILRSTKVMGVAGSVAFTLMNGFLGAFFPSAGGLPTNPCTYATKNWGRCVWEQVKPFVEEFVDLKIDQTFEELWEATIKGYQNRLWALNATAYRDSTHFNNGTIKHMPYKVRKRMFADMYQVHNQMVGDMSLFLTNHSLQTTAGAYLSQFASLHISVMTNLLGSSTYQTKGNLYVFGTYSMCYAKYVYNRSTEAFKARMSSLGSKTVDEGTQKCCNLFPYGPGPDCVMCPKGYGEFWDNWRECSWEKLQYGLGCAPLTAACGSDPVAIFSMTQCFTNHRNEVEKQAVAFWQSWLAPIPMWLNNVMLMQKIEVKVRKQATFSFIAISQAGSLIAEKYLAVSEEDTDTAWLQINKSSRLVSEKALSCDPEDLACEAKELACSLKETMEKDWPTPSHYPIHPELDEIYSQLRTVCEGGHLSLGVINVDLIRESSDATASASASSCSPPASCTTNVVEYQKQHPGAAYGMSAGRIAASTAISTINDILRSTQVMGVAGSVAFTLMNGFLGAFFPSAGGLPTNPCTYATENWGRCVWEQVKPFVEEFVDLKIDQTFEELWEATIKGYQNRLWALNATAYRDSTHFDNGTIKDMPDKVRTRMFEDIYQVHNQMVGDMSLFLTNHSLQTTAGAYLSQFASLHISVMTNLLGSSTYQTKGNLYVFGTYSMCYAKYVYNRSTEAFKARMSSLGSKTVDEGTQQCCKPFPYGPGPNCVTCPKGYGEFWDNWRECSWEKLQYGLGCAPLTAACGSDPVAIFSMTQCFTNHRNEVEKQAVAFWQSWLAPIPMWLNNVMLMQKIEVKVRKQAFRV</sequence>
<feature type="compositionally biased region" description="Polar residues" evidence="1">
    <location>
        <begin position="92"/>
        <end position="110"/>
    </location>
</feature>
<dbReference type="SUPFAM" id="SSF56849">
    <property type="entry name" value="delta-Endotoxin (insectocide), N-terminal domain"/>
    <property type="match status" value="2"/>
</dbReference>
<evidence type="ECO:0000313" key="3">
    <source>
        <dbReference type="Proteomes" id="UP001642464"/>
    </source>
</evidence>
<feature type="region of interest" description="Disordered" evidence="1">
    <location>
        <begin position="87"/>
        <end position="143"/>
    </location>
</feature>
<dbReference type="EMBL" id="CAXAMM010013858">
    <property type="protein sequence ID" value="CAK9032340.1"/>
    <property type="molecule type" value="Genomic_DNA"/>
</dbReference>
<comment type="caution">
    <text evidence="2">The sequence shown here is derived from an EMBL/GenBank/DDBJ whole genome shotgun (WGS) entry which is preliminary data.</text>
</comment>
<gene>
    <name evidence="2" type="ORF">SCF082_LOCUS20031</name>
</gene>
<proteinExistence type="predicted"/>
<protein>
    <submittedName>
        <fullName evidence="2">Oxidoreductase</fullName>
    </submittedName>
</protein>
<evidence type="ECO:0000256" key="1">
    <source>
        <dbReference type="SAM" id="MobiDB-lite"/>
    </source>
</evidence>
<keyword evidence="3" id="KW-1185">Reference proteome</keyword>
<dbReference type="Proteomes" id="UP001642464">
    <property type="component" value="Unassembled WGS sequence"/>
</dbReference>
<reference evidence="2 3" key="1">
    <citation type="submission" date="2024-02" db="EMBL/GenBank/DDBJ databases">
        <authorList>
            <person name="Chen Y."/>
            <person name="Shah S."/>
            <person name="Dougan E. K."/>
            <person name="Thang M."/>
            <person name="Chan C."/>
        </authorList>
    </citation>
    <scope>NUCLEOTIDE SEQUENCE [LARGE SCALE GENOMIC DNA]</scope>
</reference>
<dbReference type="Gene3D" id="1.20.190.10">
    <property type="entry name" value="Pesticidal crystal protein, N-terminal domain"/>
    <property type="match status" value="2"/>
</dbReference>
<accession>A0ABP0KZV5</accession>
<feature type="non-terminal residue" evidence="2">
    <location>
        <position position="1309"/>
    </location>
</feature>